<evidence type="ECO:0000313" key="1">
    <source>
        <dbReference type="EMBL" id="GII40939.1"/>
    </source>
</evidence>
<accession>A0A8J3XH77</accession>
<keyword evidence="2" id="KW-1185">Reference proteome</keyword>
<dbReference type="Pfam" id="PF00106">
    <property type="entry name" value="adh_short"/>
    <property type="match status" value="1"/>
</dbReference>
<dbReference type="SUPFAM" id="SSF51735">
    <property type="entry name" value="NAD(P)-binding Rossmann-fold domains"/>
    <property type="match status" value="1"/>
</dbReference>
<evidence type="ECO:0008006" key="3">
    <source>
        <dbReference type="Google" id="ProtNLM"/>
    </source>
</evidence>
<dbReference type="AlphaFoldDB" id="A0A8J3XH77"/>
<gene>
    <name evidence="1" type="ORF">Pph01_59420</name>
</gene>
<sequence>MTKSIAVFGTGPGVGQAVARRYGREGYDAVLVARRQAPLDLLAQDLSAEGITAHVITADLDQTDAVPALADRIRESVGDPTALYYGPVPSNLAFVPAADLTPEQLQDRMPITLHTLLALVREFLPAMVERRDGAILSAQGAAAVRGRPNMSGWPVALAAQRNYLQSLAAEVARKGVYVGMLYIGARIVGTPFEADYERRRAQGEPMPDMAAADPGELADILWDMHAKRNRHETVVPAGLLDG</sequence>
<reference evidence="1 2" key="1">
    <citation type="submission" date="2021-01" db="EMBL/GenBank/DDBJ databases">
        <title>Whole genome shotgun sequence of Planotetraspora phitsanulokensis NBRC 104273.</title>
        <authorList>
            <person name="Komaki H."/>
            <person name="Tamura T."/>
        </authorList>
    </citation>
    <scope>NUCLEOTIDE SEQUENCE [LARGE SCALE GENOMIC DNA]</scope>
    <source>
        <strain evidence="1 2">NBRC 104273</strain>
    </source>
</reference>
<dbReference type="PANTHER" id="PTHR43431">
    <property type="entry name" value="OXIDOREDUCTASE, SHORT CHAIN DEHYDROGENASE/REDUCTASE FAMILY (AFU_ORTHOLOGUE AFUA_5G14000)"/>
    <property type="match status" value="1"/>
</dbReference>
<proteinExistence type="predicted"/>
<dbReference type="RefSeq" id="WP_204076422.1">
    <property type="nucleotide sequence ID" value="NZ_BAABHI010000012.1"/>
</dbReference>
<dbReference type="Proteomes" id="UP000622547">
    <property type="component" value="Unassembled WGS sequence"/>
</dbReference>
<organism evidence="1 2">
    <name type="scientific">Planotetraspora phitsanulokensis</name>
    <dbReference type="NCBI Taxonomy" id="575192"/>
    <lineage>
        <taxon>Bacteria</taxon>
        <taxon>Bacillati</taxon>
        <taxon>Actinomycetota</taxon>
        <taxon>Actinomycetes</taxon>
        <taxon>Streptosporangiales</taxon>
        <taxon>Streptosporangiaceae</taxon>
        <taxon>Planotetraspora</taxon>
    </lineage>
</organism>
<name>A0A8J3XH77_9ACTN</name>
<dbReference type="InterPro" id="IPR036291">
    <property type="entry name" value="NAD(P)-bd_dom_sf"/>
</dbReference>
<protein>
    <recommendedName>
        <fullName evidence="3">Short-chain dehydrogenase</fullName>
    </recommendedName>
</protein>
<dbReference type="EMBL" id="BOOP01000029">
    <property type="protein sequence ID" value="GII40939.1"/>
    <property type="molecule type" value="Genomic_DNA"/>
</dbReference>
<dbReference type="PANTHER" id="PTHR43431:SF1">
    <property type="entry name" value="OS08G0476300 PROTEIN"/>
    <property type="match status" value="1"/>
</dbReference>
<dbReference type="InterPro" id="IPR002347">
    <property type="entry name" value="SDR_fam"/>
</dbReference>
<comment type="caution">
    <text evidence="1">The sequence shown here is derived from an EMBL/GenBank/DDBJ whole genome shotgun (WGS) entry which is preliminary data.</text>
</comment>
<dbReference type="Gene3D" id="3.40.50.720">
    <property type="entry name" value="NAD(P)-binding Rossmann-like Domain"/>
    <property type="match status" value="1"/>
</dbReference>
<evidence type="ECO:0000313" key="2">
    <source>
        <dbReference type="Proteomes" id="UP000622547"/>
    </source>
</evidence>